<dbReference type="KEGG" id="lgi:LOTGIDRAFT_161670"/>
<gene>
    <name evidence="2" type="ORF">LOTGIDRAFT_161670</name>
</gene>
<accession>V4BWY9</accession>
<name>V4BWY9_LOTGI</name>
<feature type="compositionally biased region" description="Polar residues" evidence="1">
    <location>
        <begin position="79"/>
        <end position="96"/>
    </location>
</feature>
<feature type="compositionally biased region" description="Basic residues" evidence="1">
    <location>
        <begin position="135"/>
        <end position="144"/>
    </location>
</feature>
<sequence length="153" mass="17551">MEARDLMKSSKRRRSAFEMNEITNSTGDVTNQARLQIASSSSSREGLEPTHSAGPYLGPIYHLPAFRGYVGNFHQTASYSTKTWSVPGNDPGSSSEMNREYFEEQKWETVSAKEERRHHKYERDHTRDGYPRNTKSYKPHHNTGHKNNQTDSS</sequence>
<feature type="compositionally biased region" description="Polar residues" evidence="1">
    <location>
        <begin position="21"/>
        <end position="44"/>
    </location>
</feature>
<reference evidence="2 3" key="1">
    <citation type="journal article" date="2013" name="Nature">
        <title>Insights into bilaterian evolution from three spiralian genomes.</title>
        <authorList>
            <person name="Simakov O."/>
            <person name="Marletaz F."/>
            <person name="Cho S.J."/>
            <person name="Edsinger-Gonzales E."/>
            <person name="Havlak P."/>
            <person name="Hellsten U."/>
            <person name="Kuo D.H."/>
            <person name="Larsson T."/>
            <person name="Lv J."/>
            <person name="Arendt D."/>
            <person name="Savage R."/>
            <person name="Osoegawa K."/>
            <person name="de Jong P."/>
            <person name="Grimwood J."/>
            <person name="Chapman J.A."/>
            <person name="Shapiro H."/>
            <person name="Aerts A."/>
            <person name="Otillar R.P."/>
            <person name="Terry A.Y."/>
            <person name="Boore J.L."/>
            <person name="Grigoriev I.V."/>
            <person name="Lindberg D.R."/>
            <person name="Seaver E.C."/>
            <person name="Weisblat D.A."/>
            <person name="Putnam N.H."/>
            <person name="Rokhsar D.S."/>
        </authorList>
    </citation>
    <scope>NUCLEOTIDE SEQUENCE [LARGE SCALE GENOMIC DNA]</scope>
</reference>
<proteinExistence type="predicted"/>
<dbReference type="RefSeq" id="XP_009055763.1">
    <property type="nucleotide sequence ID" value="XM_009057515.1"/>
</dbReference>
<evidence type="ECO:0000313" key="2">
    <source>
        <dbReference type="EMBL" id="ESO93564.1"/>
    </source>
</evidence>
<dbReference type="HOGENOM" id="CLU_1717798_0_0_1"/>
<dbReference type="CTD" id="20238755"/>
<feature type="region of interest" description="Disordered" evidence="1">
    <location>
        <begin position="79"/>
        <end position="153"/>
    </location>
</feature>
<dbReference type="GeneID" id="20238755"/>
<keyword evidence="3" id="KW-1185">Reference proteome</keyword>
<organism evidence="2 3">
    <name type="scientific">Lottia gigantea</name>
    <name type="common">Giant owl limpet</name>
    <dbReference type="NCBI Taxonomy" id="225164"/>
    <lineage>
        <taxon>Eukaryota</taxon>
        <taxon>Metazoa</taxon>
        <taxon>Spiralia</taxon>
        <taxon>Lophotrochozoa</taxon>
        <taxon>Mollusca</taxon>
        <taxon>Gastropoda</taxon>
        <taxon>Patellogastropoda</taxon>
        <taxon>Lottioidea</taxon>
        <taxon>Lottiidae</taxon>
        <taxon>Lottia</taxon>
    </lineage>
</organism>
<feature type="compositionally biased region" description="Basic and acidic residues" evidence="1">
    <location>
        <begin position="97"/>
        <end position="130"/>
    </location>
</feature>
<dbReference type="AlphaFoldDB" id="V4BWY9"/>
<dbReference type="Proteomes" id="UP000030746">
    <property type="component" value="Unassembled WGS sequence"/>
</dbReference>
<dbReference type="EMBL" id="KB201891">
    <property type="protein sequence ID" value="ESO93564.1"/>
    <property type="molecule type" value="Genomic_DNA"/>
</dbReference>
<protein>
    <submittedName>
        <fullName evidence="2">Uncharacterized protein</fullName>
    </submittedName>
</protein>
<feature type="region of interest" description="Disordered" evidence="1">
    <location>
        <begin position="1"/>
        <end position="58"/>
    </location>
</feature>
<feature type="non-terminal residue" evidence="2">
    <location>
        <position position="153"/>
    </location>
</feature>
<evidence type="ECO:0000313" key="3">
    <source>
        <dbReference type="Proteomes" id="UP000030746"/>
    </source>
</evidence>
<evidence type="ECO:0000256" key="1">
    <source>
        <dbReference type="SAM" id="MobiDB-lite"/>
    </source>
</evidence>